<dbReference type="Gene3D" id="1.10.1660.10">
    <property type="match status" value="1"/>
</dbReference>
<dbReference type="PANTHER" id="PTHR30204">
    <property type="entry name" value="REDOX-CYCLING DRUG-SENSING TRANSCRIPTIONAL ACTIVATOR SOXR"/>
    <property type="match status" value="1"/>
</dbReference>
<keyword evidence="7" id="KW-0805">Transcription regulation</keyword>
<dbReference type="NCBIfam" id="TIGR02044">
    <property type="entry name" value="CueR"/>
    <property type="match status" value="1"/>
</dbReference>
<evidence type="ECO:0000256" key="3">
    <source>
        <dbReference type="ARBA" id="ARBA00017250"/>
    </source>
</evidence>
<keyword evidence="10" id="KW-0804">Transcription</keyword>
<evidence type="ECO:0000256" key="9">
    <source>
        <dbReference type="ARBA" id="ARBA00023159"/>
    </source>
</evidence>
<dbReference type="InterPro" id="IPR009061">
    <property type="entry name" value="DNA-bd_dom_put_sf"/>
</dbReference>
<keyword evidence="4" id="KW-0963">Cytoplasm</keyword>
<name>A0A1G5AAC0_9PAST</name>
<evidence type="ECO:0000313" key="15">
    <source>
        <dbReference type="Proteomes" id="UP000199588"/>
    </source>
</evidence>
<dbReference type="InterPro" id="IPR000551">
    <property type="entry name" value="MerR-type_HTH_dom"/>
</dbReference>
<evidence type="ECO:0000256" key="5">
    <source>
        <dbReference type="ARBA" id="ARBA00022723"/>
    </source>
</evidence>
<comment type="caution">
    <text evidence="14">The sequence shown here is derived from an EMBL/GenBank/DDBJ whole genome shotgun (WGS) entry which is preliminary data.</text>
</comment>
<sequence>MNINEIVKKTNLTAKSIRFYEEKGLITTPQRALNGYRQYNQKHVEELNLLHQARLVGFSLPECKELLELYKDPHRRSADVKAKTLARIAEIDNQIGKLQQMRQQLQTLANQCPGDGSEHCPIIEGLSKPNCCDHHAEKK</sequence>
<gene>
    <name evidence="14" type="ORF">SAMN02910354_00041</name>
</gene>
<dbReference type="SMART" id="SM00422">
    <property type="entry name" value="HTH_MERR"/>
    <property type="match status" value="1"/>
</dbReference>
<reference evidence="14 15" key="1">
    <citation type="submission" date="2016-10" db="EMBL/GenBank/DDBJ databases">
        <authorList>
            <person name="Varghese N."/>
            <person name="Submissions S."/>
        </authorList>
    </citation>
    <scope>NUCLEOTIDE SEQUENCE [LARGE SCALE GENOMIC DNA]</scope>
    <source>
        <strain evidence="14 15">DSM 22022</strain>
    </source>
</reference>
<dbReference type="InterPro" id="IPR011789">
    <property type="entry name" value="CueR"/>
</dbReference>
<keyword evidence="8" id="KW-0238">DNA-binding</keyword>
<evidence type="ECO:0000256" key="7">
    <source>
        <dbReference type="ARBA" id="ARBA00023015"/>
    </source>
</evidence>
<evidence type="ECO:0000256" key="8">
    <source>
        <dbReference type="ARBA" id="ARBA00023125"/>
    </source>
</evidence>
<proteinExistence type="predicted"/>
<dbReference type="Proteomes" id="UP000199588">
    <property type="component" value="Unassembled WGS sequence"/>
</dbReference>
<dbReference type="EMBL" id="FMUQ01000002">
    <property type="protein sequence ID" value="SCX74832.1"/>
    <property type="molecule type" value="Genomic_DNA"/>
</dbReference>
<evidence type="ECO:0000256" key="10">
    <source>
        <dbReference type="ARBA" id="ARBA00023163"/>
    </source>
</evidence>
<feature type="domain" description="HTH merR-type" evidence="13">
    <location>
        <begin position="1"/>
        <end position="69"/>
    </location>
</feature>
<dbReference type="RefSeq" id="WP_090653541.1">
    <property type="nucleotide sequence ID" value="NZ_CP015031.1"/>
</dbReference>
<keyword evidence="9" id="KW-0010">Activator</keyword>
<dbReference type="CDD" id="cd01108">
    <property type="entry name" value="HTH_CueR"/>
    <property type="match status" value="1"/>
</dbReference>
<evidence type="ECO:0000313" key="14">
    <source>
        <dbReference type="EMBL" id="SCX74832.1"/>
    </source>
</evidence>
<evidence type="ECO:0000259" key="13">
    <source>
        <dbReference type="PROSITE" id="PS50937"/>
    </source>
</evidence>
<dbReference type="InterPro" id="IPR047057">
    <property type="entry name" value="MerR_fam"/>
</dbReference>
<comment type="subunit">
    <text evidence="2">Homodimer.</text>
</comment>
<keyword evidence="5" id="KW-0479">Metal-binding</keyword>
<comment type="subcellular location">
    <subcellularLocation>
        <location evidence="1">Cytoplasm</location>
    </subcellularLocation>
</comment>
<evidence type="ECO:0000256" key="12">
    <source>
        <dbReference type="ARBA" id="ARBA00032335"/>
    </source>
</evidence>
<evidence type="ECO:0000256" key="1">
    <source>
        <dbReference type="ARBA" id="ARBA00004496"/>
    </source>
</evidence>
<dbReference type="InterPro" id="IPR015358">
    <property type="entry name" value="Tscrpt_reg_MerR_DNA-bd"/>
</dbReference>
<dbReference type="PANTHER" id="PTHR30204:SF16">
    <property type="entry name" value="HTH-TYPE TRANSCRIPTIONAL REGULATOR CUER"/>
    <property type="match status" value="1"/>
</dbReference>
<dbReference type="PROSITE" id="PS50937">
    <property type="entry name" value="HTH_MERR_2"/>
    <property type="match status" value="1"/>
</dbReference>
<organism evidence="14 15">
    <name type="scientific">Basfia succiniciproducens</name>
    <dbReference type="NCBI Taxonomy" id="653940"/>
    <lineage>
        <taxon>Bacteria</taxon>
        <taxon>Pseudomonadati</taxon>
        <taxon>Pseudomonadota</taxon>
        <taxon>Gammaproteobacteria</taxon>
        <taxon>Pasteurellales</taxon>
        <taxon>Pasteurellaceae</taxon>
        <taxon>Basfia</taxon>
    </lineage>
</organism>
<dbReference type="Pfam" id="PF00376">
    <property type="entry name" value="MerR"/>
    <property type="match status" value="1"/>
</dbReference>
<dbReference type="Pfam" id="PF09278">
    <property type="entry name" value="MerR-DNA-bind"/>
    <property type="match status" value="1"/>
</dbReference>
<keyword evidence="6" id="KW-0186">Copper</keyword>
<dbReference type="SUPFAM" id="SSF46955">
    <property type="entry name" value="Putative DNA-binding domain"/>
    <property type="match status" value="1"/>
</dbReference>
<accession>A0A1G5AAC0</accession>
<evidence type="ECO:0000256" key="4">
    <source>
        <dbReference type="ARBA" id="ARBA00022490"/>
    </source>
</evidence>
<evidence type="ECO:0000256" key="11">
    <source>
        <dbReference type="ARBA" id="ARBA00031472"/>
    </source>
</evidence>
<evidence type="ECO:0000256" key="2">
    <source>
        <dbReference type="ARBA" id="ARBA00011738"/>
    </source>
</evidence>
<protein>
    <recommendedName>
        <fullName evidence="3">HTH-type transcriptional regulator CueR</fullName>
    </recommendedName>
    <alternativeName>
        <fullName evidence="12">Copper efflux regulator</fullName>
    </alternativeName>
    <alternativeName>
        <fullName evidence="11">Copper export regulator</fullName>
    </alternativeName>
</protein>
<evidence type="ECO:0000256" key="6">
    <source>
        <dbReference type="ARBA" id="ARBA00023008"/>
    </source>
</evidence>
<keyword evidence="15" id="KW-1185">Reference proteome</keyword>